<comment type="caution">
    <text evidence="6">The sequence shown here is derived from an EMBL/GenBank/DDBJ whole genome shotgun (WGS) entry which is preliminary data.</text>
</comment>
<dbReference type="RefSeq" id="XP_062723610.1">
    <property type="nucleotide sequence ID" value="XM_062871399.1"/>
</dbReference>
<dbReference type="PROSITE" id="PS00678">
    <property type="entry name" value="WD_REPEATS_1"/>
    <property type="match status" value="2"/>
</dbReference>
<feature type="region of interest" description="Disordered" evidence="4">
    <location>
        <begin position="1368"/>
        <end position="1389"/>
    </location>
</feature>
<dbReference type="PANTHER" id="PTHR19879:SF9">
    <property type="entry name" value="TRANSCRIPTION INITIATION FACTOR TFIID SUBUNIT 5"/>
    <property type="match status" value="1"/>
</dbReference>
<dbReference type="InterPro" id="IPR015943">
    <property type="entry name" value="WD40/YVTN_repeat-like_dom_sf"/>
</dbReference>
<name>A0AAJ0GXT2_9PEZI</name>
<feature type="compositionally biased region" description="Acidic residues" evidence="4">
    <location>
        <begin position="880"/>
        <end position="893"/>
    </location>
</feature>
<protein>
    <recommendedName>
        <fullName evidence="5">NACHT domain-containing protein</fullName>
    </recommendedName>
</protein>
<dbReference type="PROSITE" id="PS50082">
    <property type="entry name" value="WD_REPEATS_2"/>
    <property type="match status" value="8"/>
</dbReference>
<evidence type="ECO:0000259" key="5">
    <source>
        <dbReference type="PROSITE" id="PS50837"/>
    </source>
</evidence>
<dbReference type="Gene3D" id="2.130.10.10">
    <property type="entry name" value="YVTN repeat-like/Quinoprotein amine dehydrogenase"/>
    <property type="match status" value="4"/>
</dbReference>
<dbReference type="PROSITE" id="PS50837">
    <property type="entry name" value="NACHT"/>
    <property type="match status" value="1"/>
</dbReference>
<keyword evidence="1 3" id="KW-0853">WD repeat</keyword>
<dbReference type="InterPro" id="IPR011047">
    <property type="entry name" value="Quinoprotein_ADH-like_sf"/>
</dbReference>
<gene>
    <name evidence="6" type="ORF">B0T15DRAFT_86264</name>
</gene>
<feature type="repeat" description="WD" evidence="3">
    <location>
        <begin position="1237"/>
        <end position="1278"/>
    </location>
</feature>
<reference evidence="6" key="2">
    <citation type="submission" date="2023-06" db="EMBL/GenBank/DDBJ databases">
        <authorList>
            <consortium name="Lawrence Berkeley National Laboratory"/>
            <person name="Mondo S.J."/>
            <person name="Hensen N."/>
            <person name="Bonometti L."/>
            <person name="Westerberg I."/>
            <person name="Brannstrom I.O."/>
            <person name="Guillou S."/>
            <person name="Cros-Aarteil S."/>
            <person name="Calhoun S."/>
            <person name="Haridas S."/>
            <person name="Kuo A."/>
            <person name="Pangilinan J."/>
            <person name="Riley R."/>
            <person name="Labutti K."/>
            <person name="Andreopoulos B."/>
            <person name="Lipzen A."/>
            <person name="Chen C."/>
            <person name="Yanf M."/>
            <person name="Daum C."/>
            <person name="Ng V."/>
            <person name="Clum A."/>
            <person name="Steindorff A."/>
            <person name="Ohm R."/>
            <person name="Martin F."/>
            <person name="Silar P."/>
            <person name="Natvig D."/>
            <person name="Lalanne C."/>
            <person name="Gautier V."/>
            <person name="Ament-Velasquez S.L."/>
            <person name="Kruys A."/>
            <person name="Hutchinson M.I."/>
            <person name="Powell A.J."/>
            <person name="Barry K."/>
            <person name="Miller A.N."/>
            <person name="Grigoriev I.V."/>
            <person name="Debuchy R."/>
            <person name="Gladieux P."/>
            <person name="Thoren M.H."/>
            <person name="Johannesson H."/>
        </authorList>
    </citation>
    <scope>NUCLEOTIDE SEQUENCE</scope>
    <source>
        <strain evidence="6">CBS 333.67</strain>
    </source>
</reference>
<feature type="repeat" description="WD" evidence="3">
    <location>
        <begin position="1290"/>
        <end position="1331"/>
    </location>
</feature>
<dbReference type="InterPro" id="IPR007111">
    <property type="entry name" value="NACHT_NTPase"/>
</dbReference>
<dbReference type="SUPFAM" id="SSF50998">
    <property type="entry name" value="Quinoprotein alcohol dehydrogenase-like"/>
    <property type="match status" value="1"/>
</dbReference>
<feature type="repeat" description="WD" evidence="3">
    <location>
        <begin position="1033"/>
        <end position="1074"/>
    </location>
</feature>
<dbReference type="InterPro" id="IPR019775">
    <property type="entry name" value="WD40_repeat_CS"/>
</dbReference>
<dbReference type="Pfam" id="PF07676">
    <property type="entry name" value="PD40"/>
    <property type="match status" value="1"/>
</dbReference>
<feature type="domain" description="NACHT" evidence="5">
    <location>
        <begin position="171"/>
        <end position="194"/>
    </location>
</feature>
<dbReference type="PRINTS" id="PR00320">
    <property type="entry name" value="GPROTEINBRPT"/>
</dbReference>
<dbReference type="InterPro" id="IPR027417">
    <property type="entry name" value="P-loop_NTPase"/>
</dbReference>
<feature type="repeat" description="WD" evidence="3">
    <location>
        <begin position="949"/>
        <end position="980"/>
    </location>
</feature>
<proteinExistence type="predicted"/>
<dbReference type="Proteomes" id="UP001273166">
    <property type="component" value="Unassembled WGS sequence"/>
</dbReference>
<dbReference type="Pfam" id="PF24883">
    <property type="entry name" value="NPHP3_N"/>
    <property type="match status" value="1"/>
</dbReference>
<dbReference type="PANTHER" id="PTHR19879">
    <property type="entry name" value="TRANSCRIPTION INITIATION FACTOR TFIID"/>
    <property type="match status" value="1"/>
</dbReference>
<dbReference type="Pfam" id="PF00400">
    <property type="entry name" value="WD40"/>
    <property type="match status" value="8"/>
</dbReference>
<dbReference type="InterPro" id="IPR056884">
    <property type="entry name" value="NPHP3-like_N"/>
</dbReference>
<evidence type="ECO:0000256" key="4">
    <source>
        <dbReference type="SAM" id="MobiDB-lite"/>
    </source>
</evidence>
<dbReference type="PROSITE" id="PS50294">
    <property type="entry name" value="WD_REPEATS_REGION"/>
    <property type="match status" value="6"/>
</dbReference>
<evidence type="ECO:0000313" key="6">
    <source>
        <dbReference type="EMBL" id="KAK3307830.1"/>
    </source>
</evidence>
<dbReference type="SMART" id="SM00320">
    <property type="entry name" value="WD40"/>
    <property type="match status" value="11"/>
</dbReference>
<keyword evidence="7" id="KW-1185">Reference proteome</keyword>
<dbReference type="GeneID" id="87890228"/>
<dbReference type="InterPro" id="IPR011659">
    <property type="entry name" value="WD40"/>
</dbReference>
<evidence type="ECO:0000313" key="7">
    <source>
        <dbReference type="Proteomes" id="UP001273166"/>
    </source>
</evidence>
<feature type="repeat" description="WD" evidence="3">
    <location>
        <begin position="1172"/>
        <end position="1206"/>
    </location>
</feature>
<dbReference type="EMBL" id="JAUDZG010000002">
    <property type="protein sequence ID" value="KAK3307830.1"/>
    <property type="molecule type" value="Genomic_DNA"/>
</dbReference>
<dbReference type="InterPro" id="IPR001680">
    <property type="entry name" value="WD40_rpt"/>
</dbReference>
<dbReference type="Gene3D" id="3.40.50.300">
    <property type="entry name" value="P-loop containing nucleotide triphosphate hydrolases"/>
    <property type="match status" value="1"/>
</dbReference>
<keyword evidence="2" id="KW-0677">Repeat</keyword>
<feature type="region of interest" description="Disordered" evidence="4">
    <location>
        <begin position="354"/>
        <end position="385"/>
    </location>
</feature>
<dbReference type="CDD" id="cd00200">
    <property type="entry name" value="WD40"/>
    <property type="match status" value="1"/>
</dbReference>
<accession>A0AAJ0GXT2</accession>
<feature type="repeat" description="WD" evidence="3">
    <location>
        <begin position="1130"/>
        <end position="1171"/>
    </location>
</feature>
<dbReference type="SUPFAM" id="SSF50978">
    <property type="entry name" value="WD40 repeat-like"/>
    <property type="match status" value="1"/>
</dbReference>
<organism evidence="6 7">
    <name type="scientific">Chaetomium strumarium</name>
    <dbReference type="NCBI Taxonomy" id="1170767"/>
    <lineage>
        <taxon>Eukaryota</taxon>
        <taxon>Fungi</taxon>
        <taxon>Dikarya</taxon>
        <taxon>Ascomycota</taxon>
        <taxon>Pezizomycotina</taxon>
        <taxon>Sordariomycetes</taxon>
        <taxon>Sordariomycetidae</taxon>
        <taxon>Sordariales</taxon>
        <taxon>Chaetomiaceae</taxon>
        <taxon>Chaetomium</taxon>
    </lineage>
</organism>
<evidence type="ECO:0000256" key="1">
    <source>
        <dbReference type="ARBA" id="ARBA00022574"/>
    </source>
</evidence>
<feature type="region of interest" description="Disordered" evidence="4">
    <location>
        <begin position="94"/>
        <end position="120"/>
    </location>
</feature>
<evidence type="ECO:0000256" key="2">
    <source>
        <dbReference type="ARBA" id="ARBA00022737"/>
    </source>
</evidence>
<feature type="compositionally biased region" description="Low complexity" evidence="4">
    <location>
        <begin position="1376"/>
        <end position="1387"/>
    </location>
</feature>
<feature type="compositionally biased region" description="Basic and acidic residues" evidence="4">
    <location>
        <begin position="368"/>
        <end position="385"/>
    </location>
</feature>
<feature type="region of interest" description="Disordered" evidence="4">
    <location>
        <begin position="1206"/>
        <end position="1229"/>
    </location>
</feature>
<feature type="repeat" description="WD" evidence="3">
    <location>
        <begin position="1088"/>
        <end position="1129"/>
    </location>
</feature>
<dbReference type="SUPFAM" id="SSF52540">
    <property type="entry name" value="P-loop containing nucleoside triphosphate hydrolases"/>
    <property type="match status" value="1"/>
</dbReference>
<dbReference type="InterPro" id="IPR020472">
    <property type="entry name" value="WD40_PAC1"/>
</dbReference>
<sequence>MDRSDQQPLKSAAPQRSLIRVGLIGLFQAILFYQIRIACSRHDVITEIHQLLDHDRLRADISRREHSLVIDSGGMDIEANLRQLLVTEQCWLENREQENEPTEESQEEAQSTETSEADSQMTTTLLAKLHARHVPPRPPDSGSGRAPDLIYEWAAGTSEYRDWSANDGSCRVLWVAGDAGTGKTTFLQAIVRRLLDDPNKEVAYFFSNANRSSRRDTVTDVIKSLIWQVLWTQDALQTHLERKFSSTGLKDFDSPGDFHAMATLLCDILQDKSCKPMIFVVDAMEDLCDEIGDHQDFEASSLEPYASEWGARDLIQLVTVTSELSDKVQWLVSTCHASLATEVFWREDRTDVPLSSNSSLAVTSEAAPSERDDAARDTDKNRSTQIEQRHLLIDSTVPEVRDAVQEYASSRVSYGGTLQTQVVETFKELSPGNFLWVDMACHAIELPGIPWNAPRILSGLPRDVPSLFCQLKKELDKLEADDKARCEAALSIAAVVFRPLSIPEFAAIVDLPPEVDPKLMIPRMCSSFLVVREDEVGFTSLSARDHLRRELREKRMVSKTHRIVIKRCLSILREQLSRKPEREGEPRPDSYELVYWIRHLVKVDVDDLENEMKHLSDFLGSYFLPWLEILASQSLLGRALSDLQTLEAFLKEIRLPCHEHIRTATLALRFHEFSGSPPDLDPRNSFLFCSRSAQLKHILAPEALQAFTKTLALEPTGWARDACVHVLEGHQDWVRDCAFVANGRLVVSVSDDKTVRLWDSGTGRPQHVIEAEFSSYVECVAVSNSGLVAASDASAIRLWHSATGKVVKRLNPGDIFAAAEPPAAGEESEGSIRCIALSPSGDTLAAATNNSVVAWDLPSYRMSVLAATEKTKKVESEAESKDEDEDRTDDENEYAEDQGFGCVTFSANGRQLAWLAVTVSGTTIELWKWDGGRGRVQHKLSIPSQTACVSFSHDAKFLASPSNDGTVHIWDTASGQLLRKIRSEGREYDISTISFSPDGQRLAWIADESIRIWKAATQGDFENVQQEQVLTGQWKHRQMLFKIYFSPSGRHMVSVSADKTARIWRIEDAVEAAVDLNHVSNQDTSSQQQSHTAPVTFVTFSPNGNRMASASSDGLIVLWDADEGKQLHQLPGHDREIQYLVFSSTGNILVSASNDRTVGVWDAGKGKMIRRLEGHTDWVRCVALCPKDRLVASASDDNTVRLWELDDPSPGDNIGPGGAAAADHDQGRPAPLKSRVLVGHEDYVFCVAFSPNGRWLASGGDEDRILLWDLAEQQAATGDDQEQQKPCKQLDSTWDNVRGLTFSPDGTKLVSISSVGRVSLWRTQKGECVWRVVDEWIEEWKPRVLSIDPALPDVLLTEFGAWRGTDLLLPPEDDNAPAPASSRPGRPIRSEKLPLERSYGLDTEKRWITWRDRKIVFLPAQYTPSDYGTSSSIAVRGGRVVVGCESGELLIFKFPEDKKPSFCFGPAYKLRAAI</sequence>
<dbReference type="InterPro" id="IPR036322">
    <property type="entry name" value="WD40_repeat_dom_sf"/>
</dbReference>
<feature type="repeat" description="WD" evidence="3">
    <location>
        <begin position="727"/>
        <end position="768"/>
    </location>
</feature>
<reference evidence="6" key="1">
    <citation type="journal article" date="2023" name="Mol. Phylogenet. Evol.">
        <title>Genome-scale phylogeny and comparative genomics of the fungal order Sordariales.</title>
        <authorList>
            <person name="Hensen N."/>
            <person name="Bonometti L."/>
            <person name="Westerberg I."/>
            <person name="Brannstrom I.O."/>
            <person name="Guillou S."/>
            <person name="Cros-Aarteil S."/>
            <person name="Calhoun S."/>
            <person name="Haridas S."/>
            <person name="Kuo A."/>
            <person name="Mondo S."/>
            <person name="Pangilinan J."/>
            <person name="Riley R."/>
            <person name="LaButti K."/>
            <person name="Andreopoulos B."/>
            <person name="Lipzen A."/>
            <person name="Chen C."/>
            <person name="Yan M."/>
            <person name="Daum C."/>
            <person name="Ng V."/>
            <person name="Clum A."/>
            <person name="Steindorff A."/>
            <person name="Ohm R.A."/>
            <person name="Martin F."/>
            <person name="Silar P."/>
            <person name="Natvig D.O."/>
            <person name="Lalanne C."/>
            <person name="Gautier V."/>
            <person name="Ament-Velasquez S.L."/>
            <person name="Kruys A."/>
            <person name="Hutchinson M.I."/>
            <person name="Powell A.J."/>
            <person name="Barry K."/>
            <person name="Miller A.N."/>
            <person name="Grigoriev I.V."/>
            <person name="Debuchy R."/>
            <person name="Gladieux P."/>
            <person name="Hiltunen Thoren M."/>
            <person name="Johannesson H."/>
        </authorList>
    </citation>
    <scope>NUCLEOTIDE SEQUENCE</scope>
    <source>
        <strain evidence="6">CBS 333.67</strain>
    </source>
</reference>
<evidence type="ECO:0000256" key="3">
    <source>
        <dbReference type="PROSITE-ProRule" id="PRU00221"/>
    </source>
</evidence>
<feature type="region of interest" description="Disordered" evidence="4">
    <location>
        <begin position="871"/>
        <end position="893"/>
    </location>
</feature>